<dbReference type="AlphaFoldDB" id="I4EJ23"/>
<dbReference type="PRINTS" id="PR01438">
    <property type="entry name" value="UNVRSLSTRESS"/>
</dbReference>
<dbReference type="InterPro" id="IPR006016">
    <property type="entry name" value="UspA"/>
</dbReference>
<gene>
    <name evidence="4" type="ORF">NITHO_3770004</name>
</gene>
<reference evidence="4 5" key="1">
    <citation type="journal article" date="2012" name="ISME J.">
        <title>Nitrification expanded: discovery, physiology and genomics of a nitrite-oxidizing bacterium from the phylum Chloroflexi.</title>
        <authorList>
            <person name="Sorokin D.Y."/>
            <person name="Lucker S."/>
            <person name="Vejmelkova D."/>
            <person name="Kostrikina N.A."/>
            <person name="Kleerebezem R."/>
            <person name="Rijpstra W.I."/>
            <person name="Damste J.S."/>
            <person name="Le Paslier D."/>
            <person name="Muyzer G."/>
            <person name="Wagner M."/>
            <person name="van Loosdrecht M.C."/>
            <person name="Daims H."/>
        </authorList>
    </citation>
    <scope>NUCLEOTIDE SEQUENCE [LARGE SCALE GENOMIC DNA]</scope>
    <source>
        <strain evidence="5">none</strain>
    </source>
</reference>
<proteinExistence type="inferred from homology"/>
<dbReference type="SUPFAM" id="SSF101874">
    <property type="entry name" value="YceI-like"/>
    <property type="match status" value="1"/>
</dbReference>
<dbReference type="CDD" id="cd00293">
    <property type="entry name" value="USP-like"/>
    <property type="match status" value="2"/>
</dbReference>
<dbReference type="InterPro" id="IPR014729">
    <property type="entry name" value="Rossmann-like_a/b/a_fold"/>
</dbReference>
<keyword evidence="5" id="KW-1185">Reference proteome</keyword>
<sequence length="526" mass="56587">MIDTVIVPMDGSELAEQVLPCAGQVAQHTGAGLLLLQVLPTDASAALKEEAFAYLDEVAKNLDQRVQTEIRLGNPANEIMTAAGAVPEPIIAMTTHGRGGLGRLLYGSVADQVVRDANVPVFLIRSGAVPATPCAIHSILVPLDGSAYAEAALPYAAELARVFDADLWLAQVADTTSVTEDPAVAEKLAAEYQQAVRDANAYLHTLADRFSRDGIRVHPRVLAGFTEDELLQFGKETAADLIVMASHGRSGLRRFGSRSLAERLLRLGTAPVLMVRPAGVAWTEGSRPAVSGGLEAEAPQPAPVEEAKSVSPSPAPEREVAPVKGETSLPAAWEAEAARWEIDPAHSEIEFSIRHLMISTIKGRFNRFSGFIAFTHAEALPAAVEVEIDVASIDTGQEQRDIHLRSGDFFDVETYPTILFVSRRIDLLSADHFRIVGDLRMHGVTRPVTLEAIFLGFGRDPWGQQRASFTATTRIDRRDFGITWNQPLEAGGIMIGDTVTISLNIEAVKREIGMAGQSTGEAARDA</sequence>
<name>I4EJ23_9BACT</name>
<dbReference type="InterPro" id="IPR036761">
    <property type="entry name" value="TTHA0802/YceI-like_sf"/>
</dbReference>
<protein>
    <recommendedName>
        <fullName evidence="3">Lipid/polyisoprenoid-binding YceI-like domain-containing protein</fullName>
    </recommendedName>
</protein>
<dbReference type="PANTHER" id="PTHR34406:SF1">
    <property type="entry name" value="PROTEIN YCEI"/>
    <property type="match status" value="1"/>
</dbReference>
<dbReference type="Pfam" id="PF04264">
    <property type="entry name" value="YceI"/>
    <property type="match status" value="1"/>
</dbReference>
<comment type="caution">
    <text evidence="4">The sequence shown here is derived from an EMBL/GenBank/DDBJ whole genome shotgun (WGS) entry which is preliminary data.</text>
</comment>
<feature type="region of interest" description="Disordered" evidence="2">
    <location>
        <begin position="291"/>
        <end position="326"/>
    </location>
</feature>
<dbReference type="SUPFAM" id="SSF52402">
    <property type="entry name" value="Adenine nucleotide alpha hydrolases-like"/>
    <property type="match status" value="2"/>
</dbReference>
<evidence type="ECO:0000259" key="3">
    <source>
        <dbReference type="SMART" id="SM00867"/>
    </source>
</evidence>
<dbReference type="EMBL" id="CAGS01000309">
    <property type="protein sequence ID" value="CCF84685.1"/>
    <property type="molecule type" value="Genomic_DNA"/>
</dbReference>
<dbReference type="InterPro" id="IPR006015">
    <property type="entry name" value="Universal_stress_UspA"/>
</dbReference>
<evidence type="ECO:0000256" key="1">
    <source>
        <dbReference type="ARBA" id="ARBA00008791"/>
    </source>
</evidence>
<dbReference type="PANTHER" id="PTHR34406">
    <property type="entry name" value="PROTEIN YCEI"/>
    <property type="match status" value="1"/>
</dbReference>
<accession>I4EJ23</accession>
<dbReference type="Gene3D" id="3.40.50.620">
    <property type="entry name" value="HUPs"/>
    <property type="match status" value="2"/>
</dbReference>
<comment type="similarity">
    <text evidence="1">Belongs to the universal stress protein A family.</text>
</comment>
<dbReference type="RefSeq" id="WP_008479028.1">
    <property type="nucleotide sequence ID" value="NZ_CAGS01000309.1"/>
</dbReference>
<organism evidence="4 5">
    <name type="scientific">Nitrolancea hollandica Lb</name>
    <dbReference type="NCBI Taxonomy" id="1129897"/>
    <lineage>
        <taxon>Bacteria</taxon>
        <taxon>Pseudomonadati</taxon>
        <taxon>Thermomicrobiota</taxon>
        <taxon>Thermomicrobia</taxon>
        <taxon>Sphaerobacterales</taxon>
        <taxon>Sphaerobacterineae</taxon>
        <taxon>Sphaerobacteraceae</taxon>
        <taxon>Nitrolancea</taxon>
    </lineage>
</organism>
<feature type="domain" description="Lipid/polyisoprenoid-binding YceI-like" evidence="3">
    <location>
        <begin position="339"/>
        <end position="508"/>
    </location>
</feature>
<dbReference type="Proteomes" id="UP000004221">
    <property type="component" value="Unassembled WGS sequence"/>
</dbReference>
<dbReference type="InterPro" id="IPR007372">
    <property type="entry name" value="Lipid/polyisoprenoid-bd_YceI"/>
</dbReference>
<evidence type="ECO:0000313" key="5">
    <source>
        <dbReference type="Proteomes" id="UP000004221"/>
    </source>
</evidence>
<evidence type="ECO:0000313" key="4">
    <source>
        <dbReference type="EMBL" id="CCF84685.1"/>
    </source>
</evidence>
<evidence type="ECO:0000256" key="2">
    <source>
        <dbReference type="SAM" id="MobiDB-lite"/>
    </source>
</evidence>
<dbReference type="Pfam" id="PF00582">
    <property type="entry name" value="Usp"/>
    <property type="match status" value="2"/>
</dbReference>
<dbReference type="SMART" id="SM00867">
    <property type="entry name" value="YceI"/>
    <property type="match status" value="1"/>
</dbReference>
<dbReference type="Gene3D" id="2.40.128.110">
    <property type="entry name" value="Lipid/polyisoprenoid-binding, YceI-like"/>
    <property type="match status" value="1"/>
</dbReference>